<protein>
    <submittedName>
        <fullName evidence="2">Uncharacterized protein</fullName>
    </submittedName>
</protein>
<dbReference type="Proteomes" id="UP001283361">
    <property type="component" value="Unassembled WGS sequence"/>
</dbReference>
<evidence type="ECO:0000313" key="3">
    <source>
        <dbReference type="Proteomes" id="UP001283361"/>
    </source>
</evidence>
<comment type="caution">
    <text evidence="2">The sequence shown here is derived from an EMBL/GenBank/DDBJ whole genome shotgun (WGS) entry which is preliminary data.</text>
</comment>
<evidence type="ECO:0000256" key="1">
    <source>
        <dbReference type="SAM" id="SignalP"/>
    </source>
</evidence>
<keyword evidence="3" id="KW-1185">Reference proteome</keyword>
<feature type="signal peptide" evidence="1">
    <location>
        <begin position="1"/>
        <end position="26"/>
    </location>
</feature>
<dbReference type="EMBL" id="JAWDGP010005963">
    <property type="protein sequence ID" value="KAK3749076.1"/>
    <property type="molecule type" value="Genomic_DNA"/>
</dbReference>
<dbReference type="AlphaFoldDB" id="A0AAE0YKF2"/>
<accession>A0AAE0YKF2</accession>
<reference evidence="2" key="1">
    <citation type="journal article" date="2023" name="G3 (Bethesda)">
        <title>A reference genome for the long-term kleptoplast-retaining sea slug Elysia crispata morphotype clarki.</title>
        <authorList>
            <person name="Eastman K.E."/>
            <person name="Pendleton A.L."/>
            <person name="Shaikh M.A."/>
            <person name="Suttiyut T."/>
            <person name="Ogas R."/>
            <person name="Tomko P."/>
            <person name="Gavelis G."/>
            <person name="Widhalm J.R."/>
            <person name="Wisecaver J.H."/>
        </authorList>
    </citation>
    <scope>NUCLEOTIDE SEQUENCE</scope>
    <source>
        <strain evidence="2">ECLA1</strain>
    </source>
</reference>
<proteinExistence type="predicted"/>
<gene>
    <name evidence="2" type="ORF">RRG08_034050</name>
</gene>
<evidence type="ECO:0000313" key="2">
    <source>
        <dbReference type="EMBL" id="KAK3749076.1"/>
    </source>
</evidence>
<feature type="chain" id="PRO_5042154626" evidence="1">
    <location>
        <begin position="27"/>
        <end position="672"/>
    </location>
</feature>
<organism evidence="2 3">
    <name type="scientific">Elysia crispata</name>
    <name type="common">lettuce slug</name>
    <dbReference type="NCBI Taxonomy" id="231223"/>
    <lineage>
        <taxon>Eukaryota</taxon>
        <taxon>Metazoa</taxon>
        <taxon>Spiralia</taxon>
        <taxon>Lophotrochozoa</taxon>
        <taxon>Mollusca</taxon>
        <taxon>Gastropoda</taxon>
        <taxon>Heterobranchia</taxon>
        <taxon>Euthyneura</taxon>
        <taxon>Panpulmonata</taxon>
        <taxon>Sacoglossa</taxon>
        <taxon>Placobranchoidea</taxon>
        <taxon>Plakobranchidae</taxon>
        <taxon>Elysia</taxon>
    </lineage>
</organism>
<sequence length="672" mass="77188">MKWRFTGVCLLLSIASWLMVVPEVNGKVDLEAAFDPAQDALQSIIDMVSEVRTSLGQLARQTMSQQLFVEERVRSDGHSGIKQTRSYSHGTDAYFTTTHISKGAASMHDHSNSMDIIGMGEAVVVLNGVEFRTRHNDYHLRRPSPTDTSYNAVDSVQFPEVPPEVLSKPTVQEQINEMREWVKAFHRQDYSVRDYRKYFRPLMCYLEGGWTLDTSLVEPFTSQRHSLEADTWQELQQQIQYTSYTGGKHLRENFAYLPTTIISVNDTTGEPTYAHWNYRILCHPYSGDIPTRYFKLQDDLAYRQATRRTLSRVGEMRAARYRLSEFDTPQYTKYTLLDKIMAEIPGKDNIPPFLNEVPLQQTLYDSGKTGNVKLNTGFYHRMYRTGTASASGTLSTMRAFSDEQLFFAETTQERIAPVEFRYCFNKRTCLDRATRFTYAIPLEVVYLTPLLTWNPYNLTIWDNYRIPTAGGRRGYRTLERALNGTSRINNYYLTPELLFANAWPDEIDPADTVRGRVGVLDQNGQMVITVASGTRILLPEMQGVGAVRLRYPVFPLHVEGSTVWKELQVVKMKLEESNSVLQDNMYYIKMYPTTITGEHDHEFYLTVQNYAAAMRGQVVSVTTSTENGHNHELDIVYNEDTDRLEYVRCGNVARCWDWHPKHLDIVSGPGLE</sequence>
<keyword evidence="1" id="KW-0732">Signal</keyword>
<name>A0AAE0YKF2_9GAST</name>